<dbReference type="GO" id="GO:0015628">
    <property type="term" value="P:protein secretion by the type II secretion system"/>
    <property type="evidence" value="ECO:0007669"/>
    <property type="project" value="InterPro"/>
</dbReference>
<keyword evidence="4" id="KW-0997">Cell inner membrane</keyword>
<evidence type="ECO:0000313" key="9">
    <source>
        <dbReference type="Proteomes" id="UP000250079"/>
    </source>
</evidence>
<dbReference type="InterPro" id="IPR051621">
    <property type="entry name" value="T2SS_protein_J"/>
</dbReference>
<keyword evidence="2" id="KW-1003">Cell membrane</keyword>
<keyword evidence="9" id="KW-1185">Reference proteome</keyword>
<dbReference type="Gene3D" id="2.10.70.20">
    <property type="entry name" value="gspk-gspi-gspj complex like domains"/>
    <property type="match status" value="1"/>
</dbReference>
<evidence type="ECO:0000256" key="4">
    <source>
        <dbReference type="ARBA" id="ARBA00022519"/>
    </source>
</evidence>
<dbReference type="GO" id="GO:0015627">
    <property type="term" value="C:type II protein secretion system complex"/>
    <property type="evidence" value="ECO:0007669"/>
    <property type="project" value="InterPro"/>
</dbReference>
<dbReference type="PANTHER" id="PTHR39583:SF2">
    <property type="entry name" value="TYPE II SECRETION SYSTEM PROTEIN J"/>
    <property type="match status" value="1"/>
</dbReference>
<dbReference type="NCBIfam" id="TIGR01711">
    <property type="entry name" value="gspJ"/>
    <property type="match status" value="1"/>
</dbReference>
<dbReference type="Gene3D" id="3.10.610.10">
    <property type="entry name" value="GSPII I/J protein-like"/>
    <property type="match status" value="1"/>
</dbReference>
<evidence type="ECO:0000313" key="8">
    <source>
        <dbReference type="EMBL" id="ASJ76650.1"/>
    </source>
</evidence>
<dbReference type="KEGG" id="gai:IMCC3135_33030"/>
<keyword evidence="5" id="KW-0812">Transmembrane</keyword>
<evidence type="ECO:0000256" key="7">
    <source>
        <dbReference type="ARBA" id="ARBA00023136"/>
    </source>
</evidence>
<sequence>MFLLAILGTAGFQMLFQVTATRDRLEVQSNRLGELQRTFYWLAEDITQIANRPVRSAVDAELPPLLLNLDGESLFEFTRAGWTNPAADVSPARSNLQRVAYGLEGDKLIRQYWYHLDPIDETPTRRRQMLSGVDSLDLRFLDSSGEWQESWPPADSEDPGMPMAIEFKLELEDYGDVTRVFALPG</sequence>
<evidence type="ECO:0000256" key="5">
    <source>
        <dbReference type="ARBA" id="ARBA00022692"/>
    </source>
</evidence>
<dbReference type="Pfam" id="PF11612">
    <property type="entry name" value="T2SSJ"/>
    <property type="match status" value="1"/>
</dbReference>
<dbReference type="Proteomes" id="UP000250079">
    <property type="component" value="Chromosome"/>
</dbReference>
<dbReference type="InterPro" id="IPR010055">
    <property type="entry name" value="T2SS_protein-GspJ"/>
</dbReference>
<proteinExistence type="predicted"/>
<keyword evidence="7" id="KW-0472">Membrane</keyword>
<name>A0A2Z2P584_9GAMM</name>
<dbReference type="PANTHER" id="PTHR39583">
    <property type="entry name" value="TYPE II SECRETION SYSTEM PROTEIN J-RELATED"/>
    <property type="match status" value="1"/>
</dbReference>
<comment type="subcellular location">
    <subcellularLocation>
        <location evidence="1">Cell inner membrane</location>
        <topology evidence="1">Single-pass membrane protein</topology>
    </subcellularLocation>
</comment>
<evidence type="ECO:0000256" key="1">
    <source>
        <dbReference type="ARBA" id="ARBA00004377"/>
    </source>
</evidence>
<evidence type="ECO:0000256" key="3">
    <source>
        <dbReference type="ARBA" id="ARBA00022481"/>
    </source>
</evidence>
<evidence type="ECO:0000256" key="6">
    <source>
        <dbReference type="ARBA" id="ARBA00022989"/>
    </source>
</evidence>
<accession>A0A2Z2P584</accession>
<keyword evidence="6" id="KW-1133">Transmembrane helix</keyword>
<dbReference type="EMBL" id="CP018632">
    <property type="protein sequence ID" value="ASJ76650.1"/>
    <property type="molecule type" value="Genomic_DNA"/>
</dbReference>
<gene>
    <name evidence="8" type="primary">xcpW</name>
    <name evidence="8" type="ORF">IMCC3135_33030</name>
</gene>
<organism evidence="8 9">
    <name type="scientific">Granulosicoccus antarcticus IMCC3135</name>
    <dbReference type="NCBI Taxonomy" id="1192854"/>
    <lineage>
        <taxon>Bacteria</taxon>
        <taxon>Pseudomonadati</taxon>
        <taxon>Pseudomonadota</taxon>
        <taxon>Gammaproteobacteria</taxon>
        <taxon>Chromatiales</taxon>
        <taxon>Granulosicoccaceae</taxon>
        <taxon>Granulosicoccus</taxon>
    </lineage>
</organism>
<dbReference type="GO" id="GO:0005886">
    <property type="term" value="C:plasma membrane"/>
    <property type="evidence" value="ECO:0007669"/>
    <property type="project" value="UniProtKB-SubCell"/>
</dbReference>
<protein>
    <submittedName>
        <fullName evidence="8">Type II secretion system protein J</fullName>
    </submittedName>
</protein>
<dbReference type="AlphaFoldDB" id="A0A2Z2P584"/>
<reference evidence="8 9" key="1">
    <citation type="submission" date="2016-12" db="EMBL/GenBank/DDBJ databases">
        <authorList>
            <person name="Song W.-J."/>
            <person name="Kurnit D.M."/>
        </authorList>
    </citation>
    <scope>NUCLEOTIDE SEQUENCE [LARGE SCALE GENOMIC DNA]</scope>
    <source>
        <strain evidence="8 9">IMCC3135</strain>
    </source>
</reference>
<evidence type="ECO:0000256" key="2">
    <source>
        <dbReference type="ARBA" id="ARBA00022475"/>
    </source>
</evidence>
<dbReference type="SUPFAM" id="SSF54523">
    <property type="entry name" value="Pili subunits"/>
    <property type="match status" value="1"/>
</dbReference>
<dbReference type="InterPro" id="IPR045584">
    <property type="entry name" value="Pilin-like"/>
</dbReference>
<keyword evidence="3" id="KW-0488">Methylation</keyword>